<dbReference type="Proteomes" id="UP000199306">
    <property type="component" value="Unassembled WGS sequence"/>
</dbReference>
<dbReference type="RefSeq" id="WP_092013193.1">
    <property type="nucleotide sequence ID" value="NZ_FOXH01000002.1"/>
</dbReference>
<evidence type="ECO:0000313" key="8">
    <source>
        <dbReference type="EMBL" id="SFP31852.1"/>
    </source>
</evidence>
<evidence type="ECO:0000256" key="3">
    <source>
        <dbReference type="ARBA" id="ARBA00022989"/>
    </source>
</evidence>
<sequence>MEKNVLPFDFTDPFTFLALTALIFGIVMIRYVILAGLFHVIFYYWFPEKWQVRKLNKKDYPPDQFRKEVCWSALTGLIFSIVGSFAVIIWQTGYSRIYLKINDYPILWFPLSILFSMLIHETYYYWVHRWMHLPKVFKWVHKVHHDSKITSVWTAFSFHPVEGILEALIMPVIVMVIPMHYYAILIHLTIMTLTAAINHLDIEIYPKNAFGDILGKHMIGATHHSHHHKFYRYNFGLYFTFWDKVAKTESPGFEREFEGRENISGEKYQINTEPESRF</sequence>
<feature type="transmembrane region" description="Helical" evidence="6">
    <location>
        <begin position="68"/>
        <end position="90"/>
    </location>
</feature>
<evidence type="ECO:0000313" key="9">
    <source>
        <dbReference type="Proteomes" id="UP000199306"/>
    </source>
</evidence>
<evidence type="ECO:0000259" key="7">
    <source>
        <dbReference type="Pfam" id="PF04116"/>
    </source>
</evidence>
<accession>A0A1I5PCM7</accession>
<feature type="transmembrane region" description="Helical" evidence="6">
    <location>
        <begin position="106"/>
        <end position="127"/>
    </location>
</feature>
<dbReference type="EMBL" id="FOXH01000002">
    <property type="protein sequence ID" value="SFP31852.1"/>
    <property type="molecule type" value="Genomic_DNA"/>
</dbReference>
<name>A0A1I5PCM7_9BACT</name>
<dbReference type="GO" id="GO:0008610">
    <property type="term" value="P:lipid biosynthetic process"/>
    <property type="evidence" value="ECO:0007669"/>
    <property type="project" value="InterPro"/>
</dbReference>
<feature type="transmembrane region" description="Helical" evidence="6">
    <location>
        <begin position="14"/>
        <end position="47"/>
    </location>
</feature>
<dbReference type="GO" id="GO:0016491">
    <property type="term" value="F:oxidoreductase activity"/>
    <property type="evidence" value="ECO:0007669"/>
    <property type="project" value="InterPro"/>
</dbReference>
<organism evidence="8 9">
    <name type="scientific">Pseudarcicella hirudinis</name>
    <dbReference type="NCBI Taxonomy" id="1079859"/>
    <lineage>
        <taxon>Bacteria</taxon>
        <taxon>Pseudomonadati</taxon>
        <taxon>Bacteroidota</taxon>
        <taxon>Cytophagia</taxon>
        <taxon>Cytophagales</taxon>
        <taxon>Flectobacillaceae</taxon>
        <taxon>Pseudarcicella</taxon>
    </lineage>
</organism>
<dbReference type="InterPro" id="IPR006694">
    <property type="entry name" value="Fatty_acid_hydroxylase"/>
</dbReference>
<dbReference type="InterPro" id="IPR050307">
    <property type="entry name" value="Sterol_Desaturase_Related"/>
</dbReference>
<feature type="region of interest" description="Disordered" evidence="5">
    <location>
        <begin position="258"/>
        <end position="278"/>
    </location>
</feature>
<keyword evidence="2 6" id="KW-0812">Transmembrane</keyword>
<comment type="subcellular location">
    <subcellularLocation>
        <location evidence="1">Membrane</location>
    </subcellularLocation>
</comment>
<dbReference type="GO" id="GO:0005506">
    <property type="term" value="F:iron ion binding"/>
    <property type="evidence" value="ECO:0007669"/>
    <property type="project" value="InterPro"/>
</dbReference>
<dbReference type="AlphaFoldDB" id="A0A1I5PCM7"/>
<dbReference type="GO" id="GO:0016020">
    <property type="term" value="C:membrane"/>
    <property type="evidence" value="ECO:0007669"/>
    <property type="project" value="UniProtKB-SubCell"/>
</dbReference>
<proteinExistence type="predicted"/>
<evidence type="ECO:0000256" key="4">
    <source>
        <dbReference type="ARBA" id="ARBA00023136"/>
    </source>
</evidence>
<keyword evidence="9" id="KW-1185">Reference proteome</keyword>
<evidence type="ECO:0000256" key="6">
    <source>
        <dbReference type="SAM" id="Phobius"/>
    </source>
</evidence>
<dbReference type="STRING" id="1079859.SAMN04515674_102410"/>
<dbReference type="OrthoDB" id="9770329at2"/>
<reference evidence="8 9" key="1">
    <citation type="submission" date="2016-10" db="EMBL/GenBank/DDBJ databases">
        <authorList>
            <person name="de Groot N.N."/>
        </authorList>
    </citation>
    <scope>NUCLEOTIDE SEQUENCE [LARGE SCALE GENOMIC DNA]</scope>
    <source>
        <strain evidence="9">E92,LMG 26720,CCM 7988</strain>
    </source>
</reference>
<protein>
    <submittedName>
        <fullName evidence="8">Sterol desaturase/sphingolipid hydroxylase, fatty acid hydroxylase superfamily</fullName>
    </submittedName>
</protein>
<dbReference type="Pfam" id="PF04116">
    <property type="entry name" value="FA_hydroxylase"/>
    <property type="match status" value="1"/>
</dbReference>
<dbReference type="PANTHER" id="PTHR11863">
    <property type="entry name" value="STEROL DESATURASE"/>
    <property type="match status" value="1"/>
</dbReference>
<feature type="compositionally biased region" description="Polar residues" evidence="5">
    <location>
        <begin position="269"/>
        <end position="278"/>
    </location>
</feature>
<evidence type="ECO:0000256" key="2">
    <source>
        <dbReference type="ARBA" id="ARBA00022692"/>
    </source>
</evidence>
<keyword evidence="4 6" id="KW-0472">Membrane</keyword>
<evidence type="ECO:0000256" key="5">
    <source>
        <dbReference type="SAM" id="MobiDB-lite"/>
    </source>
</evidence>
<gene>
    <name evidence="8" type="ORF">SAMN04515674_102410</name>
</gene>
<feature type="domain" description="Fatty acid hydroxylase" evidence="7">
    <location>
        <begin position="114"/>
        <end position="248"/>
    </location>
</feature>
<keyword evidence="3 6" id="KW-1133">Transmembrane helix</keyword>
<evidence type="ECO:0000256" key="1">
    <source>
        <dbReference type="ARBA" id="ARBA00004370"/>
    </source>
</evidence>